<keyword evidence="1" id="KW-0812">Transmembrane</keyword>
<keyword evidence="1" id="KW-0472">Membrane</keyword>
<feature type="domain" description="DNA topoisomerase type IA zn finger" evidence="2">
    <location>
        <begin position="215"/>
        <end position="247"/>
    </location>
</feature>
<dbReference type="Gene3D" id="3.30.65.10">
    <property type="entry name" value="Bacterial Topoisomerase I, domain 1"/>
    <property type="match status" value="1"/>
</dbReference>
<dbReference type="GO" id="GO:0009307">
    <property type="term" value="P:DNA restriction-modification system"/>
    <property type="evidence" value="ECO:0007669"/>
    <property type="project" value="InterPro"/>
</dbReference>
<name>A0A1B2DN44_9BACL</name>
<dbReference type="RefSeq" id="WP_099520178.1">
    <property type="nucleotide sequence ID" value="NZ_CP016808.1"/>
</dbReference>
<evidence type="ECO:0008006" key="5">
    <source>
        <dbReference type="Google" id="ProtNLM"/>
    </source>
</evidence>
<dbReference type="GO" id="GO:0005694">
    <property type="term" value="C:chromosome"/>
    <property type="evidence" value="ECO:0007669"/>
    <property type="project" value="InterPro"/>
</dbReference>
<proteinExistence type="predicted"/>
<evidence type="ECO:0000313" key="4">
    <source>
        <dbReference type="EMBL" id="ANY69132.1"/>
    </source>
</evidence>
<evidence type="ECO:0000256" key="1">
    <source>
        <dbReference type="SAM" id="Phobius"/>
    </source>
</evidence>
<dbReference type="SUPFAM" id="SSF57783">
    <property type="entry name" value="Zinc beta-ribbon"/>
    <property type="match status" value="1"/>
</dbReference>
<dbReference type="InterPro" id="IPR011856">
    <property type="entry name" value="tRNA_endonuc-like_dom_sf"/>
</dbReference>
<dbReference type="InterPro" id="IPR052906">
    <property type="entry name" value="Type_IV_Methyl-Rstrct_Enzyme"/>
</dbReference>
<accession>A0A1B2DN44</accession>
<dbReference type="Pfam" id="PF01396">
    <property type="entry name" value="Zn_ribbon_Top1"/>
    <property type="match status" value="1"/>
</dbReference>
<dbReference type="EMBL" id="CP016808">
    <property type="protein sequence ID" value="ANY69132.1"/>
    <property type="molecule type" value="Genomic_DNA"/>
</dbReference>
<organism evidence="4">
    <name type="scientific">Paenibacillus sp. BIHB 4019</name>
    <dbReference type="NCBI Taxonomy" id="1870819"/>
    <lineage>
        <taxon>Bacteria</taxon>
        <taxon>Bacillati</taxon>
        <taxon>Bacillota</taxon>
        <taxon>Bacilli</taxon>
        <taxon>Bacillales</taxon>
        <taxon>Paenibacillaceae</taxon>
        <taxon>Paenibacillus</taxon>
    </lineage>
</organism>
<dbReference type="InterPro" id="IPR013498">
    <property type="entry name" value="Topo_IA_Znf"/>
</dbReference>
<dbReference type="Gene3D" id="3.40.1350.10">
    <property type="match status" value="1"/>
</dbReference>
<reference evidence="4" key="1">
    <citation type="submission" date="2016-08" db="EMBL/GenBank/DDBJ databases">
        <title>Complete Genome Seqeunce of Paenibacillus sp. BIHB 4019 from tea rhizoplane.</title>
        <authorList>
            <person name="Thakur R."/>
            <person name="Swarnkar M.K."/>
            <person name="Gulati A."/>
        </authorList>
    </citation>
    <scope>NUCLEOTIDE SEQUENCE [LARGE SCALE GENOMIC DNA]</scope>
    <source>
        <strain evidence="4">BIHB4019</strain>
    </source>
</reference>
<dbReference type="InterPro" id="IPR011335">
    <property type="entry name" value="Restrct_endonuc-II-like"/>
</dbReference>
<protein>
    <recommendedName>
        <fullName evidence="5">Restriction endonuclease</fullName>
    </recommendedName>
</protein>
<feature type="transmembrane region" description="Helical" evidence="1">
    <location>
        <begin position="36"/>
        <end position="58"/>
    </location>
</feature>
<keyword evidence="1" id="KW-1133">Transmembrane helix</keyword>
<dbReference type="GO" id="GO:0003916">
    <property type="term" value="F:DNA topoisomerase activity"/>
    <property type="evidence" value="ECO:0007669"/>
    <property type="project" value="InterPro"/>
</dbReference>
<dbReference type="GO" id="GO:0015666">
    <property type="term" value="F:restriction endodeoxyribonuclease activity"/>
    <property type="evidence" value="ECO:0007669"/>
    <property type="project" value="TreeGrafter"/>
</dbReference>
<dbReference type="GO" id="GO:0003677">
    <property type="term" value="F:DNA binding"/>
    <property type="evidence" value="ECO:0007669"/>
    <property type="project" value="InterPro"/>
</dbReference>
<feature type="transmembrane region" description="Helical" evidence="1">
    <location>
        <begin position="12"/>
        <end position="30"/>
    </location>
</feature>
<dbReference type="SUPFAM" id="SSF52980">
    <property type="entry name" value="Restriction endonuclease-like"/>
    <property type="match status" value="1"/>
</dbReference>
<dbReference type="AlphaFoldDB" id="A0A1B2DN44"/>
<dbReference type="Pfam" id="PF04471">
    <property type="entry name" value="Mrr_cat"/>
    <property type="match status" value="1"/>
</dbReference>
<evidence type="ECO:0000259" key="2">
    <source>
        <dbReference type="Pfam" id="PF01396"/>
    </source>
</evidence>
<gene>
    <name evidence="4" type="ORF">BBD42_23605</name>
</gene>
<dbReference type="PANTHER" id="PTHR30015:SF6">
    <property type="entry name" value="SLL1429 PROTEIN"/>
    <property type="match status" value="1"/>
</dbReference>
<evidence type="ECO:0000259" key="3">
    <source>
        <dbReference type="Pfam" id="PF04471"/>
    </source>
</evidence>
<feature type="domain" description="Restriction endonuclease type IV Mrr" evidence="3">
    <location>
        <begin position="73"/>
        <end position="182"/>
    </location>
</feature>
<dbReference type="InterPro" id="IPR007560">
    <property type="entry name" value="Restrct_endonuc_IV_Mrr"/>
</dbReference>
<dbReference type="GO" id="GO:0006265">
    <property type="term" value="P:DNA topological change"/>
    <property type="evidence" value="ECO:0007669"/>
    <property type="project" value="InterPro"/>
</dbReference>
<dbReference type="PANTHER" id="PTHR30015">
    <property type="entry name" value="MRR RESTRICTION SYSTEM PROTEIN"/>
    <property type="match status" value="1"/>
</dbReference>
<sequence length="249" mass="27416">MAKRRRKKEELDPVQAFVLLLMLGAGFGAYKLTNSFIFAGVAFGAVMLLYAIVAISIARKRNERLKRSGIAEIDKMEGRQFEKYLGHLLEAHGYKVTVTKAAGDFGADLVIAKGAQRVVVQAKRYSNNVGIKAVQEAQASIAHYSASEAWVISNSGYTEAAVTLTKSNAVRLIDRAELIEMILKINADRSIPTPHTNTEQNNTEKIIMKQIKNEVACAKCGQLLVRRKSARGEFLGCSSFPKCRHTEAV</sequence>